<proteinExistence type="predicted"/>
<feature type="signal peptide" evidence="1">
    <location>
        <begin position="1"/>
        <end position="25"/>
    </location>
</feature>
<keyword evidence="1" id="KW-0732">Signal</keyword>
<keyword evidence="3" id="KW-1185">Reference proteome</keyword>
<reference evidence="2 3" key="1">
    <citation type="submission" date="2005-12" db="EMBL/GenBank/DDBJ databases">
        <authorList>
            <person name="Moran M.A."/>
            <person name="Ferriera S."/>
            <person name="Johnson J."/>
            <person name="Kravitz S."/>
            <person name="Halpern A."/>
            <person name="Remington K."/>
            <person name="Beeson K."/>
            <person name="Tran B."/>
            <person name="Rogers Y.-H."/>
            <person name="Friedman R."/>
            <person name="Venter J.C."/>
        </authorList>
    </citation>
    <scope>NUCLEOTIDE SEQUENCE [LARGE SCALE GENOMIC DNA]</scope>
    <source>
        <strain evidence="3">ATCC BAA-591 / DSM 15170 / ISM</strain>
    </source>
</reference>
<gene>
    <name evidence="2" type="ORF">ISM_08745</name>
</gene>
<evidence type="ECO:0000256" key="1">
    <source>
        <dbReference type="SAM" id="SignalP"/>
    </source>
</evidence>
<evidence type="ECO:0000313" key="2">
    <source>
        <dbReference type="EMBL" id="EAP78372.1"/>
    </source>
</evidence>
<evidence type="ECO:0000313" key="3">
    <source>
        <dbReference type="Proteomes" id="UP000005954"/>
    </source>
</evidence>
<dbReference type="Proteomes" id="UP000005954">
    <property type="component" value="Unassembled WGS sequence"/>
</dbReference>
<dbReference type="EMBL" id="AALY01000001">
    <property type="protein sequence ID" value="EAP78372.1"/>
    <property type="molecule type" value="Genomic_DNA"/>
</dbReference>
<sequence length="56" mass="5704">MTMKRLIPALAIGLTLISAALPVHALSLDAGNVTPTISFPAPAADTVTRDAGRPAH</sequence>
<accession>A3SLZ1</accession>
<dbReference type="HOGENOM" id="CLU_3011526_0_0_5"/>
<organism evidence="2 3">
    <name type="scientific">Roseovarius nubinhibens (strain ATCC BAA-591 / DSM 15170 / ISM)</name>
    <dbReference type="NCBI Taxonomy" id="89187"/>
    <lineage>
        <taxon>Bacteria</taxon>
        <taxon>Pseudomonadati</taxon>
        <taxon>Pseudomonadota</taxon>
        <taxon>Alphaproteobacteria</taxon>
        <taxon>Rhodobacterales</taxon>
        <taxon>Roseobacteraceae</taxon>
        <taxon>Roseovarius</taxon>
    </lineage>
</organism>
<comment type="caution">
    <text evidence="2">The sequence shown here is derived from an EMBL/GenBank/DDBJ whole genome shotgun (WGS) entry which is preliminary data.</text>
</comment>
<feature type="chain" id="PRO_5002659102" evidence="1">
    <location>
        <begin position="26"/>
        <end position="56"/>
    </location>
</feature>
<name>A3SLZ1_ROSNI</name>
<dbReference type="AlphaFoldDB" id="A3SLZ1"/>
<dbReference type="STRING" id="89187.ISM_08745"/>
<protein>
    <submittedName>
        <fullName evidence="2">Uncharacterized protein</fullName>
    </submittedName>
</protein>